<feature type="compositionally biased region" description="Polar residues" evidence="1">
    <location>
        <begin position="13"/>
        <end position="25"/>
    </location>
</feature>
<reference evidence="2" key="1">
    <citation type="submission" date="2023-03" db="EMBL/GenBank/DDBJ databases">
        <title>Massive genome expansion in bonnet fungi (Mycena s.s.) driven by repeated elements and novel gene families across ecological guilds.</title>
        <authorList>
            <consortium name="Lawrence Berkeley National Laboratory"/>
            <person name="Harder C.B."/>
            <person name="Miyauchi S."/>
            <person name="Viragh M."/>
            <person name="Kuo A."/>
            <person name="Thoen E."/>
            <person name="Andreopoulos B."/>
            <person name="Lu D."/>
            <person name="Skrede I."/>
            <person name="Drula E."/>
            <person name="Henrissat B."/>
            <person name="Morin E."/>
            <person name="Kohler A."/>
            <person name="Barry K."/>
            <person name="LaButti K."/>
            <person name="Morin E."/>
            <person name="Salamov A."/>
            <person name="Lipzen A."/>
            <person name="Mereny Z."/>
            <person name="Hegedus B."/>
            <person name="Baldrian P."/>
            <person name="Stursova M."/>
            <person name="Weitz H."/>
            <person name="Taylor A."/>
            <person name="Grigoriev I.V."/>
            <person name="Nagy L.G."/>
            <person name="Martin F."/>
            <person name="Kauserud H."/>
        </authorList>
    </citation>
    <scope>NUCLEOTIDE SEQUENCE</scope>
    <source>
        <strain evidence="2">CBHHK002</strain>
    </source>
</reference>
<comment type="caution">
    <text evidence="2">The sequence shown here is derived from an EMBL/GenBank/DDBJ whole genome shotgun (WGS) entry which is preliminary data.</text>
</comment>
<evidence type="ECO:0000256" key="1">
    <source>
        <dbReference type="SAM" id="MobiDB-lite"/>
    </source>
</evidence>
<evidence type="ECO:0000313" key="3">
    <source>
        <dbReference type="Proteomes" id="UP001218218"/>
    </source>
</evidence>
<feature type="region of interest" description="Disordered" evidence="1">
    <location>
        <begin position="327"/>
        <end position="352"/>
    </location>
</feature>
<organism evidence="2 3">
    <name type="scientific">Mycena albidolilacea</name>
    <dbReference type="NCBI Taxonomy" id="1033008"/>
    <lineage>
        <taxon>Eukaryota</taxon>
        <taxon>Fungi</taxon>
        <taxon>Dikarya</taxon>
        <taxon>Basidiomycota</taxon>
        <taxon>Agaricomycotina</taxon>
        <taxon>Agaricomycetes</taxon>
        <taxon>Agaricomycetidae</taxon>
        <taxon>Agaricales</taxon>
        <taxon>Marasmiineae</taxon>
        <taxon>Mycenaceae</taxon>
        <taxon>Mycena</taxon>
    </lineage>
</organism>
<feature type="compositionally biased region" description="Polar residues" evidence="1">
    <location>
        <begin position="335"/>
        <end position="346"/>
    </location>
</feature>
<protein>
    <submittedName>
        <fullName evidence="2">Uncharacterized protein</fullName>
    </submittedName>
</protein>
<dbReference type="EMBL" id="JARIHO010000081">
    <property type="protein sequence ID" value="KAJ7309471.1"/>
    <property type="molecule type" value="Genomic_DNA"/>
</dbReference>
<feature type="region of interest" description="Disordered" evidence="1">
    <location>
        <begin position="1"/>
        <end position="58"/>
    </location>
</feature>
<gene>
    <name evidence="2" type="ORF">DFH08DRAFT_823413</name>
</gene>
<name>A0AAD7EC63_9AGAR</name>
<proteinExistence type="predicted"/>
<feature type="compositionally biased region" description="Polar residues" evidence="1">
    <location>
        <begin position="46"/>
        <end position="57"/>
    </location>
</feature>
<evidence type="ECO:0000313" key="2">
    <source>
        <dbReference type="EMBL" id="KAJ7309471.1"/>
    </source>
</evidence>
<dbReference type="Proteomes" id="UP001218218">
    <property type="component" value="Unassembled WGS sequence"/>
</dbReference>
<keyword evidence="3" id="KW-1185">Reference proteome</keyword>
<accession>A0AAD7EC63</accession>
<dbReference type="AlphaFoldDB" id="A0AAD7EC63"/>
<sequence>MASGLTGGRSRNKATGSATPSSLASSLDLPTLPHSDGDTDSIPPEDSTSQAPSSVPSRCSKAVECRNYDADNLTNVDLCDEENNLRCARREYHATFYMEFKKPALERNKDGSIVYATVKGSAMMLRDCSPSQEDSAHAAVMVGQSAGNPDLIAAKEFEAPLVEGWSQKKKRKADFPAEGKSAPNFDIRKYSINTRINVFQNQLRINVSTRELKLTRIEDEYMHILERANGGPKSRTVRTALMSKTARQYIAEMGETGADIDNAAQIDMNVLNEFTNKWVEIRKDCPWFFDMRNLIAHARTSFPPVWAIVPPSPEPEGMSLGQKRSFTEVEDDGGSDNNYEPSSPTASEPVPVDMEDDVVDTTDTKPPLRPALPPKKSQLLEFTEISKSEEKGHQKELDLAGLRMRQTMKMTEVNSRLAEKREDRKREERMMKWKMKKLKICNTHELRLAHIGSGSSTWTVASFFDGPSSFMSHHASSGPANDYTDYSDLDGFPGSATVGPSSSSSDAGMGFDTFGEFTQSLLQAYKMLYTRSSGNDFIREFLEEVIKGESVGESEMENSSKLSGLFNYGMWWYKHGGFSVPSYLQIREVRYRYKGFRSQATCERQIRLTRYRYKGFGLRLSILQAQGFSVPGYLLKADSVD</sequence>